<dbReference type="eggNOG" id="COG0524">
    <property type="taxonomic scope" value="Bacteria"/>
</dbReference>
<dbReference type="PANTHER" id="PTHR43320:SF3">
    <property type="entry name" value="CARBOHYDRATE KINASE PFKB DOMAIN-CONTAINING PROTEIN"/>
    <property type="match status" value="1"/>
</dbReference>
<protein>
    <submittedName>
        <fullName evidence="5">Carbohydrate kinase</fullName>
    </submittedName>
</protein>
<feature type="domain" description="Carbohydrate kinase PfkB" evidence="4">
    <location>
        <begin position="57"/>
        <end position="323"/>
    </location>
</feature>
<keyword evidence="3 5" id="KW-0418">Kinase</keyword>
<evidence type="ECO:0000256" key="1">
    <source>
        <dbReference type="ARBA" id="ARBA00010688"/>
    </source>
</evidence>
<dbReference type="InterPro" id="IPR011611">
    <property type="entry name" value="PfkB_dom"/>
</dbReference>
<dbReference type="AlphaFoldDB" id="A0A1U9KIG5"/>
<keyword evidence="2" id="KW-0808">Transferase</keyword>
<dbReference type="OrthoDB" id="9813569at2"/>
<proteinExistence type="inferred from homology"/>
<dbReference type="EMBL" id="CP014692">
    <property type="protein sequence ID" value="AQS85591.1"/>
    <property type="molecule type" value="Genomic_DNA"/>
</dbReference>
<dbReference type="Pfam" id="PF00294">
    <property type="entry name" value="PfkB"/>
    <property type="match status" value="1"/>
</dbReference>
<dbReference type="InterPro" id="IPR029056">
    <property type="entry name" value="Ribokinase-like"/>
</dbReference>
<reference evidence="5 6" key="1">
    <citation type="submission" date="2016-03" db="EMBL/GenBank/DDBJ databases">
        <title>Acetic acid bacteria sequencing.</title>
        <authorList>
            <person name="Brandt J."/>
            <person name="Jakob F."/>
            <person name="Vogel R.F."/>
        </authorList>
    </citation>
    <scope>NUCLEOTIDE SEQUENCE [LARGE SCALE GENOMIC DNA]</scope>
    <source>
        <strain evidence="5 6">TMW2.1153</strain>
    </source>
</reference>
<dbReference type="Gene3D" id="3.40.1190.20">
    <property type="match status" value="1"/>
</dbReference>
<dbReference type="CDD" id="cd01168">
    <property type="entry name" value="adenosine_kinase"/>
    <property type="match status" value="1"/>
</dbReference>
<dbReference type="InterPro" id="IPR052700">
    <property type="entry name" value="Carb_kinase_PfkB-like"/>
</dbReference>
<dbReference type="RefSeq" id="WP_077813642.1">
    <property type="nucleotide sequence ID" value="NZ_CP014692.1"/>
</dbReference>
<dbReference type="GO" id="GO:0016301">
    <property type="term" value="F:kinase activity"/>
    <property type="evidence" value="ECO:0007669"/>
    <property type="project" value="UniProtKB-KW"/>
</dbReference>
<comment type="similarity">
    <text evidence="1">Belongs to the carbohydrate kinase PfkB family.</text>
</comment>
<dbReference type="InterPro" id="IPR002173">
    <property type="entry name" value="Carboh/pur_kinase_PfkB_CS"/>
</dbReference>
<evidence type="ECO:0000256" key="2">
    <source>
        <dbReference type="ARBA" id="ARBA00022679"/>
    </source>
</evidence>
<dbReference type="KEGG" id="aace:A0U92_13325"/>
<dbReference type="Proteomes" id="UP000188937">
    <property type="component" value="Chromosome"/>
</dbReference>
<evidence type="ECO:0000313" key="5">
    <source>
        <dbReference type="EMBL" id="AQS85591.1"/>
    </source>
</evidence>
<keyword evidence="6" id="KW-1185">Reference proteome</keyword>
<dbReference type="PANTHER" id="PTHR43320">
    <property type="entry name" value="SUGAR KINASE"/>
    <property type="match status" value="1"/>
</dbReference>
<organism evidence="5 6">
    <name type="scientific">Acetobacter aceti</name>
    <dbReference type="NCBI Taxonomy" id="435"/>
    <lineage>
        <taxon>Bacteria</taxon>
        <taxon>Pseudomonadati</taxon>
        <taxon>Pseudomonadota</taxon>
        <taxon>Alphaproteobacteria</taxon>
        <taxon>Acetobacterales</taxon>
        <taxon>Acetobacteraceae</taxon>
        <taxon>Acetobacter</taxon>
        <taxon>Acetobacter subgen. Acetobacter</taxon>
    </lineage>
</organism>
<dbReference type="STRING" id="435.A0U92_13325"/>
<dbReference type="SUPFAM" id="SSF53613">
    <property type="entry name" value="Ribokinase-like"/>
    <property type="match status" value="1"/>
</dbReference>
<evidence type="ECO:0000313" key="6">
    <source>
        <dbReference type="Proteomes" id="UP000188937"/>
    </source>
</evidence>
<name>A0A1U9KIG5_ACEAC</name>
<accession>A0A1U9KIG5</accession>
<gene>
    <name evidence="5" type="ORF">A0U92_13325</name>
</gene>
<dbReference type="PROSITE" id="PS00584">
    <property type="entry name" value="PFKB_KINASES_2"/>
    <property type="match status" value="1"/>
</dbReference>
<evidence type="ECO:0000259" key="4">
    <source>
        <dbReference type="Pfam" id="PF00294"/>
    </source>
</evidence>
<sequence>MTILYDLCGIGNAITDVLAKVSFDFLSAQGLVAGSMTLIDEDRVKTLRAAVQVECETGGGSAANTCVTAAQLGARVAYLGKVSGDTAGQAFAEDMRGCGVTFPSKPLDGRLGANLATASCIVLITPDGQRTMCTYLGACTQFSPEDVLLDVIAASSIVYLEGYLFDPPHAQEAFRRAATLAHNAGRQVSLSLSDPFCVGRHRDAFLDLVKGHVDILFANENEICALYQTDRFETAARHVAEDTSFAALTRSEQGSVVIRGGQRVNVAPVPTQVIDTTGAGDAYAAGFLTGLTSNRSLEECGRLASLSASEVISHYGARPLSNPWKDAGF</sequence>
<evidence type="ECO:0000256" key="3">
    <source>
        <dbReference type="ARBA" id="ARBA00022777"/>
    </source>
</evidence>